<gene>
    <name evidence="1" type="ORF">ACN38_g6219</name>
</gene>
<dbReference type="Proteomes" id="UP000037696">
    <property type="component" value="Unassembled WGS sequence"/>
</dbReference>
<proteinExistence type="predicted"/>
<protein>
    <submittedName>
        <fullName evidence="1">Uncharacterized protein</fullName>
    </submittedName>
</protein>
<reference evidence="1 2" key="1">
    <citation type="submission" date="2015-08" db="EMBL/GenBank/DDBJ databases">
        <title>Genome sequencing of Penicillium nordicum.</title>
        <authorList>
            <person name="Nguyen H.D."/>
            <person name="Seifert K.A."/>
        </authorList>
    </citation>
    <scope>NUCLEOTIDE SEQUENCE [LARGE SCALE GENOMIC DNA]</scope>
    <source>
        <strain evidence="1 2">DAOMC 185683</strain>
    </source>
</reference>
<name>A0A0M8P0B5_9EURO</name>
<dbReference type="EMBL" id="LHQQ01000094">
    <property type="protein sequence ID" value="KOS42896.1"/>
    <property type="molecule type" value="Genomic_DNA"/>
</dbReference>
<keyword evidence="2" id="KW-1185">Reference proteome</keyword>
<evidence type="ECO:0000313" key="2">
    <source>
        <dbReference type="Proteomes" id="UP000037696"/>
    </source>
</evidence>
<evidence type="ECO:0000313" key="1">
    <source>
        <dbReference type="EMBL" id="KOS42896.1"/>
    </source>
</evidence>
<sequence>METSLKHICCSVLFISIRGRQKPPIQSNKEESSPLVVFLDFFEELRVVYDRMAYLLPDLNPIKENIRGIR</sequence>
<accession>A0A0M8P0B5</accession>
<dbReference type="AlphaFoldDB" id="A0A0M8P0B5"/>
<comment type="caution">
    <text evidence="1">The sequence shown here is derived from an EMBL/GenBank/DDBJ whole genome shotgun (WGS) entry which is preliminary data.</text>
</comment>
<organism evidence="1 2">
    <name type="scientific">Penicillium nordicum</name>
    <dbReference type="NCBI Taxonomy" id="229535"/>
    <lineage>
        <taxon>Eukaryota</taxon>
        <taxon>Fungi</taxon>
        <taxon>Dikarya</taxon>
        <taxon>Ascomycota</taxon>
        <taxon>Pezizomycotina</taxon>
        <taxon>Eurotiomycetes</taxon>
        <taxon>Eurotiomycetidae</taxon>
        <taxon>Eurotiales</taxon>
        <taxon>Aspergillaceae</taxon>
        <taxon>Penicillium</taxon>
    </lineage>
</organism>